<protein>
    <submittedName>
        <fullName evidence="1">Uncharacterized protein</fullName>
    </submittedName>
</protein>
<sequence length="54" mass="6586">MIYMSRKDGLRSILRTNFFNPHPLRYCTPYYQKQQKIIKKQASFNFIHNNCLFA</sequence>
<dbReference type="GeneID" id="12984492"/>
<proteinExistence type="predicted"/>
<dbReference type="EMBL" id="CM001234">
    <property type="protein sequence ID" value="EHA50216.1"/>
    <property type="molecule type" value="Genomic_DNA"/>
</dbReference>
<organism evidence="1 2">
    <name type="scientific">Pyricularia oryzae (strain 70-15 / ATCC MYA-4617 / FGSC 8958)</name>
    <name type="common">Rice blast fungus</name>
    <name type="synonym">Magnaporthe oryzae</name>
    <dbReference type="NCBI Taxonomy" id="242507"/>
    <lineage>
        <taxon>Eukaryota</taxon>
        <taxon>Fungi</taxon>
        <taxon>Dikarya</taxon>
        <taxon>Ascomycota</taxon>
        <taxon>Pezizomycotina</taxon>
        <taxon>Sordariomycetes</taxon>
        <taxon>Sordariomycetidae</taxon>
        <taxon>Magnaporthales</taxon>
        <taxon>Pyriculariaceae</taxon>
        <taxon>Pyricularia</taxon>
    </lineage>
</organism>
<dbReference type="HOGENOM" id="CLU_3050804_0_0_1"/>
<dbReference type="RefSeq" id="XP_003716535.1">
    <property type="nucleotide sequence ID" value="XM_003716487.1"/>
</dbReference>
<reference evidence="1 2" key="1">
    <citation type="journal article" date="2005" name="Nature">
        <title>The genome sequence of the rice blast fungus Magnaporthe grisea.</title>
        <authorList>
            <person name="Dean R.A."/>
            <person name="Talbot N.J."/>
            <person name="Ebbole D.J."/>
            <person name="Farman M.L."/>
            <person name="Mitchell T.K."/>
            <person name="Orbach M.J."/>
            <person name="Thon M."/>
            <person name="Kulkarni R."/>
            <person name="Xu J.R."/>
            <person name="Pan H."/>
            <person name="Read N.D."/>
            <person name="Lee Y.H."/>
            <person name="Carbone I."/>
            <person name="Brown D."/>
            <person name="Oh Y.Y."/>
            <person name="Donofrio N."/>
            <person name="Jeong J.S."/>
            <person name="Soanes D.M."/>
            <person name="Djonovic S."/>
            <person name="Kolomiets E."/>
            <person name="Rehmeyer C."/>
            <person name="Li W."/>
            <person name="Harding M."/>
            <person name="Kim S."/>
            <person name="Lebrun M.H."/>
            <person name="Bohnert H."/>
            <person name="Coughlan S."/>
            <person name="Butler J."/>
            <person name="Calvo S."/>
            <person name="Ma L.J."/>
            <person name="Nicol R."/>
            <person name="Purcell S."/>
            <person name="Nusbaum C."/>
            <person name="Galagan J.E."/>
            <person name="Birren B.W."/>
        </authorList>
    </citation>
    <scope>NUCLEOTIDE SEQUENCE [LARGE SCALE GENOMIC DNA]</scope>
    <source>
        <strain evidence="2">70-15 / ATCC MYA-4617 / FGSC 8958</strain>
    </source>
</reference>
<keyword evidence="2" id="KW-1185">Reference proteome</keyword>
<dbReference type="AlphaFoldDB" id="G4N8M2"/>
<evidence type="ECO:0000313" key="1">
    <source>
        <dbReference type="EMBL" id="EHA50216.1"/>
    </source>
</evidence>
<dbReference type="InParanoid" id="G4N8M2"/>
<dbReference type="KEGG" id="mgr:MGG_17099"/>
<reference key="2">
    <citation type="submission" date="2011-05" db="EMBL/GenBank/DDBJ databases">
        <title>The Genome Sequence of Magnaporthe oryzae 70-15.</title>
        <authorList>
            <consortium name="The Broad Institute Genome Sequencing Platform"/>
            <person name="Ma L.-J."/>
            <person name="Dead R."/>
            <person name="Young S.K."/>
            <person name="Zeng Q."/>
            <person name="Gargeya S."/>
            <person name="Fitzgerald M."/>
            <person name="Haas B."/>
            <person name="Abouelleil A."/>
            <person name="Alvarado L."/>
            <person name="Arachchi H.M."/>
            <person name="Berlin A."/>
            <person name="Brown A."/>
            <person name="Chapman S.B."/>
            <person name="Chen Z."/>
            <person name="Dunbar C."/>
            <person name="Freedman E."/>
            <person name="Gearin G."/>
            <person name="Gellesch M."/>
            <person name="Goldberg J."/>
            <person name="Griggs A."/>
            <person name="Gujja S."/>
            <person name="Heiman D."/>
            <person name="Howarth C."/>
            <person name="Larson L."/>
            <person name="Lui A."/>
            <person name="MacDonald P.J.P."/>
            <person name="Mehta T."/>
            <person name="Montmayeur A."/>
            <person name="Murphy C."/>
            <person name="Neiman D."/>
            <person name="Pearson M."/>
            <person name="Priest M."/>
            <person name="Roberts A."/>
            <person name="Saif S."/>
            <person name="Shea T."/>
            <person name="Shenoy N."/>
            <person name="Sisk P."/>
            <person name="Stolte C."/>
            <person name="Sykes S."/>
            <person name="Yandava C."/>
            <person name="Wortman J."/>
            <person name="Nusbaum C."/>
            <person name="Birren B."/>
        </authorList>
    </citation>
    <scope>NUCLEOTIDE SEQUENCE</scope>
    <source>
        <strain>70-15</strain>
    </source>
</reference>
<accession>G4N8M2</accession>
<gene>
    <name evidence="1" type="ORF">MGG_17099</name>
</gene>
<dbReference type="VEuPathDB" id="FungiDB:MGG_17099"/>
<name>G4N8M2_PYRO7</name>
<evidence type="ECO:0000313" key="2">
    <source>
        <dbReference type="Proteomes" id="UP000009058"/>
    </source>
</evidence>
<dbReference type="Proteomes" id="UP000009058">
    <property type="component" value="Chromosome 4"/>
</dbReference>